<dbReference type="GO" id="GO:0019265">
    <property type="term" value="P:glycine biosynthetic process, by transamination of glyoxylate"/>
    <property type="evidence" value="ECO:0007669"/>
    <property type="project" value="TreeGrafter"/>
</dbReference>
<evidence type="ECO:0000256" key="1">
    <source>
        <dbReference type="ARBA" id="ARBA00001933"/>
    </source>
</evidence>
<dbReference type="InterPro" id="IPR015422">
    <property type="entry name" value="PyrdxlP-dep_Trfase_small"/>
</dbReference>
<dbReference type="Pfam" id="PF00266">
    <property type="entry name" value="Aminotran_5"/>
    <property type="match status" value="1"/>
</dbReference>
<comment type="similarity">
    <text evidence="2">Belongs to the class-V pyridoxal-phosphate-dependent aminotransferase family.</text>
</comment>
<dbReference type="EMBL" id="CP000852">
    <property type="protein sequence ID" value="ABW01628.1"/>
    <property type="molecule type" value="Genomic_DNA"/>
</dbReference>
<comment type="cofactor">
    <cofactor evidence="1">
        <name>pyridoxal 5'-phosphate</name>
        <dbReference type="ChEBI" id="CHEBI:597326"/>
    </cofactor>
</comment>
<dbReference type="SUPFAM" id="SSF53383">
    <property type="entry name" value="PLP-dependent transferases"/>
    <property type="match status" value="1"/>
</dbReference>
<dbReference type="eggNOG" id="arCOG00082">
    <property type="taxonomic scope" value="Archaea"/>
</dbReference>
<dbReference type="GO" id="GO:0008453">
    <property type="term" value="F:alanine-glyoxylate transaminase activity"/>
    <property type="evidence" value="ECO:0007669"/>
    <property type="project" value="TreeGrafter"/>
</dbReference>
<evidence type="ECO:0000313" key="5">
    <source>
        <dbReference type="EMBL" id="ABW01628.1"/>
    </source>
</evidence>
<protein>
    <submittedName>
        <fullName evidence="5">Aminotransferase class V</fullName>
    </submittedName>
</protein>
<dbReference type="InterPro" id="IPR000192">
    <property type="entry name" value="Aminotrans_V_dom"/>
</dbReference>
<keyword evidence="5" id="KW-0808">Transferase</keyword>
<proteinExistence type="inferred from homology"/>
<dbReference type="GeneID" id="5708568"/>
<evidence type="ECO:0000313" key="6">
    <source>
        <dbReference type="Proteomes" id="UP000001137"/>
    </source>
</evidence>
<evidence type="ECO:0000259" key="4">
    <source>
        <dbReference type="Pfam" id="PF00266"/>
    </source>
</evidence>
<keyword evidence="3" id="KW-0663">Pyridoxal phosphate</keyword>
<dbReference type="HOGENOM" id="CLU_027686_5_2_2"/>
<keyword evidence="6" id="KW-1185">Reference proteome</keyword>
<dbReference type="PANTHER" id="PTHR21152:SF39">
    <property type="entry name" value="SOLUBLE HYDROGENASE, SMALL SUBUNIT"/>
    <property type="match status" value="1"/>
</dbReference>
<dbReference type="KEGG" id="cma:Cmaq_0793"/>
<evidence type="ECO:0000256" key="3">
    <source>
        <dbReference type="ARBA" id="ARBA00022898"/>
    </source>
</evidence>
<organism evidence="5 6">
    <name type="scientific">Caldivirga maquilingensis (strain ATCC 700844 / DSM 13496 / JCM 10307 / IC-167)</name>
    <dbReference type="NCBI Taxonomy" id="397948"/>
    <lineage>
        <taxon>Archaea</taxon>
        <taxon>Thermoproteota</taxon>
        <taxon>Thermoprotei</taxon>
        <taxon>Thermoproteales</taxon>
        <taxon>Thermoproteaceae</taxon>
        <taxon>Caldivirga</taxon>
    </lineage>
</organism>
<dbReference type="Gene3D" id="3.40.640.10">
    <property type="entry name" value="Type I PLP-dependent aspartate aminotransferase-like (Major domain)"/>
    <property type="match status" value="1"/>
</dbReference>
<dbReference type="Proteomes" id="UP000001137">
    <property type="component" value="Chromosome"/>
</dbReference>
<gene>
    <name evidence="5" type="ordered locus">Cmaq_0793</name>
</gene>
<dbReference type="OrthoDB" id="35685at2157"/>
<dbReference type="AlphaFoldDB" id="A8MCX2"/>
<dbReference type="GO" id="GO:0004760">
    <property type="term" value="F:L-serine-pyruvate transaminase activity"/>
    <property type="evidence" value="ECO:0007669"/>
    <property type="project" value="TreeGrafter"/>
</dbReference>
<dbReference type="InterPro" id="IPR015424">
    <property type="entry name" value="PyrdxlP-dep_Trfase"/>
</dbReference>
<dbReference type="Gene3D" id="3.90.1150.10">
    <property type="entry name" value="Aspartate Aminotransferase, domain 1"/>
    <property type="match status" value="1"/>
</dbReference>
<sequence length="347" mass="38448">MVKYLTPGPVQLPQRIIEAYAKQPMFHRGKEFSELYGDVVNQLSRVFRGYTVSILPGTGTFAVDVMIYNFIKPGDEVLVPINGEFGERLAQSVESRGAVVKRIYTEPGESICDHIDELNVKVKAVAMVHNETSMGVANRCISDIAKLIHDNGGVLLIDSVSGVPAEPLNNDADAVATATHKALLAPPGGSIVAFKDAGLITNYPKPPSMDLGNYLKYSARLETPYTPPINVLYALRESLRYILDEVGLEKYVAMHDERIRLLYDELSNIGFKPVPINPNDRSRTVTAFYSPINPAKVTDYLRQNGYVISGGMWRIRERSIRIGVMGDVTLDDLRRVVTLLKALINKN</sequence>
<dbReference type="PIRSF" id="PIRSF000524">
    <property type="entry name" value="SPT"/>
    <property type="match status" value="1"/>
</dbReference>
<feature type="domain" description="Aminotransferase class V" evidence="4">
    <location>
        <begin position="24"/>
        <end position="311"/>
    </location>
</feature>
<dbReference type="InterPro" id="IPR024169">
    <property type="entry name" value="SP_NH2Trfase/AEP_transaminase"/>
</dbReference>
<accession>A8MCX2</accession>
<dbReference type="PANTHER" id="PTHR21152">
    <property type="entry name" value="AMINOTRANSFERASE CLASS V"/>
    <property type="match status" value="1"/>
</dbReference>
<reference evidence="5 6" key="1">
    <citation type="submission" date="2007-10" db="EMBL/GenBank/DDBJ databases">
        <title>Complete sequence of Caldivirga maquilingensis IC-167.</title>
        <authorList>
            <consortium name="US DOE Joint Genome Institute"/>
            <person name="Copeland A."/>
            <person name="Lucas S."/>
            <person name="Lapidus A."/>
            <person name="Barry K."/>
            <person name="Glavina del Rio T."/>
            <person name="Dalin E."/>
            <person name="Tice H."/>
            <person name="Pitluck S."/>
            <person name="Saunders E."/>
            <person name="Brettin T."/>
            <person name="Bruce D."/>
            <person name="Detter J.C."/>
            <person name="Han C."/>
            <person name="Schmutz J."/>
            <person name="Larimer F."/>
            <person name="Land M."/>
            <person name="Hauser L."/>
            <person name="Kyrpides N."/>
            <person name="Ivanova N."/>
            <person name="Biddle J.F."/>
            <person name="Zhang Z."/>
            <person name="Fitz-Gibbon S.T."/>
            <person name="Lowe T.M."/>
            <person name="Saltikov C."/>
            <person name="House C.H."/>
            <person name="Richardson P."/>
        </authorList>
    </citation>
    <scope>NUCLEOTIDE SEQUENCE [LARGE SCALE GENOMIC DNA]</scope>
    <source>
        <strain evidence="6">ATCC 700844 / DSM 13496 / JCM 10307 / IC-167</strain>
    </source>
</reference>
<keyword evidence="5" id="KW-0032">Aminotransferase</keyword>
<name>A8MCX2_CALMQ</name>
<dbReference type="InterPro" id="IPR015421">
    <property type="entry name" value="PyrdxlP-dep_Trfase_major"/>
</dbReference>
<dbReference type="STRING" id="397948.Cmaq_0793"/>
<evidence type="ECO:0000256" key="2">
    <source>
        <dbReference type="ARBA" id="ARBA00009236"/>
    </source>
</evidence>
<dbReference type="RefSeq" id="WP_012185847.1">
    <property type="nucleotide sequence ID" value="NC_009954.1"/>
</dbReference>